<dbReference type="EMBL" id="KV878345">
    <property type="protein sequence ID" value="OJJ45319.1"/>
    <property type="molecule type" value="Genomic_DNA"/>
</dbReference>
<evidence type="ECO:0000256" key="5">
    <source>
        <dbReference type="ARBA" id="ARBA00038359"/>
    </source>
</evidence>
<gene>
    <name evidence="9" type="ORF">ASPZODRAFT_153015</name>
</gene>
<evidence type="ECO:0000259" key="8">
    <source>
        <dbReference type="Pfam" id="PF20684"/>
    </source>
</evidence>
<feature type="transmembrane region" description="Helical" evidence="7">
    <location>
        <begin position="18"/>
        <end position="38"/>
    </location>
</feature>
<evidence type="ECO:0000256" key="6">
    <source>
        <dbReference type="SAM" id="MobiDB-lite"/>
    </source>
</evidence>
<evidence type="ECO:0000313" key="9">
    <source>
        <dbReference type="EMBL" id="OJJ45319.1"/>
    </source>
</evidence>
<dbReference type="PANTHER" id="PTHR33048">
    <property type="entry name" value="PTH11-LIKE INTEGRAL MEMBRANE PROTEIN (AFU_ORTHOLOGUE AFUA_5G11245)"/>
    <property type="match status" value="1"/>
</dbReference>
<dbReference type="VEuPathDB" id="FungiDB:ASPZODRAFT_153015"/>
<evidence type="ECO:0000256" key="3">
    <source>
        <dbReference type="ARBA" id="ARBA00022989"/>
    </source>
</evidence>
<keyword evidence="10" id="KW-1185">Reference proteome</keyword>
<feature type="transmembrane region" description="Helical" evidence="7">
    <location>
        <begin position="127"/>
        <end position="150"/>
    </location>
</feature>
<evidence type="ECO:0000256" key="1">
    <source>
        <dbReference type="ARBA" id="ARBA00004141"/>
    </source>
</evidence>
<comment type="subcellular location">
    <subcellularLocation>
        <location evidence="1">Membrane</location>
        <topology evidence="1">Multi-pass membrane protein</topology>
    </subcellularLocation>
</comment>
<dbReference type="STRING" id="1073090.A0A1L9SDR5"/>
<protein>
    <recommendedName>
        <fullName evidence="8">Rhodopsin domain-containing protein</fullName>
    </recommendedName>
</protein>
<dbReference type="GeneID" id="34612388"/>
<dbReference type="OrthoDB" id="10017208at2759"/>
<dbReference type="GO" id="GO:0016020">
    <property type="term" value="C:membrane"/>
    <property type="evidence" value="ECO:0007669"/>
    <property type="project" value="UniProtKB-SubCell"/>
</dbReference>
<evidence type="ECO:0000256" key="7">
    <source>
        <dbReference type="SAM" id="Phobius"/>
    </source>
</evidence>
<sequence>MAIEVFGVFATPTLRNQLIANTVLVAMATIMVGLRCVSRRMQHSAIWWDDVCAIACLIHTYGLLALEFVYARIGMDRDVLDIPVQNISLIFKLMVLYEILYYGATLLAKLAYLLLYIRIFVTRAFRIASWVCVGCAICYWLGSMLQVFLLCKPFSFIWDRSIPNGHCASIEVAFTAIGVCNLVTDVMILALPLNFVYRLHMSKAAKLGIYAIFGVGFFVSAISAIRIDVITNINVNNLSESMTWAVFWSVTEPVVAVSNSCLPMLRPILQLMFPRQPRSRQPGSSYPSRHCRAGSGAAGAASNDTGPDEIPLTLVDEEDFVDAAFCRTPSLFLSPSPEPIPAKSIP</sequence>
<dbReference type="Proteomes" id="UP000184188">
    <property type="component" value="Unassembled WGS sequence"/>
</dbReference>
<organism evidence="9 10">
    <name type="scientific">Penicilliopsis zonata CBS 506.65</name>
    <dbReference type="NCBI Taxonomy" id="1073090"/>
    <lineage>
        <taxon>Eukaryota</taxon>
        <taxon>Fungi</taxon>
        <taxon>Dikarya</taxon>
        <taxon>Ascomycota</taxon>
        <taxon>Pezizomycotina</taxon>
        <taxon>Eurotiomycetes</taxon>
        <taxon>Eurotiomycetidae</taxon>
        <taxon>Eurotiales</taxon>
        <taxon>Aspergillaceae</taxon>
        <taxon>Penicilliopsis</taxon>
    </lineage>
</organism>
<feature type="transmembrane region" description="Helical" evidence="7">
    <location>
        <begin position="93"/>
        <end position="115"/>
    </location>
</feature>
<dbReference type="InterPro" id="IPR052337">
    <property type="entry name" value="SAT4-like"/>
</dbReference>
<keyword evidence="3 7" id="KW-1133">Transmembrane helix</keyword>
<feature type="region of interest" description="Disordered" evidence="6">
    <location>
        <begin position="276"/>
        <end position="312"/>
    </location>
</feature>
<reference evidence="10" key="1">
    <citation type="journal article" date="2017" name="Genome Biol.">
        <title>Comparative genomics reveals high biological diversity and specific adaptations in the industrially and medically important fungal genus Aspergillus.</title>
        <authorList>
            <person name="de Vries R.P."/>
            <person name="Riley R."/>
            <person name="Wiebenga A."/>
            <person name="Aguilar-Osorio G."/>
            <person name="Amillis S."/>
            <person name="Uchima C.A."/>
            <person name="Anderluh G."/>
            <person name="Asadollahi M."/>
            <person name="Askin M."/>
            <person name="Barry K."/>
            <person name="Battaglia E."/>
            <person name="Bayram O."/>
            <person name="Benocci T."/>
            <person name="Braus-Stromeyer S.A."/>
            <person name="Caldana C."/>
            <person name="Canovas D."/>
            <person name="Cerqueira G.C."/>
            <person name="Chen F."/>
            <person name="Chen W."/>
            <person name="Choi C."/>
            <person name="Clum A."/>
            <person name="Dos Santos R.A."/>
            <person name="Damasio A.R."/>
            <person name="Diallinas G."/>
            <person name="Emri T."/>
            <person name="Fekete E."/>
            <person name="Flipphi M."/>
            <person name="Freyberg S."/>
            <person name="Gallo A."/>
            <person name="Gournas C."/>
            <person name="Habgood R."/>
            <person name="Hainaut M."/>
            <person name="Harispe M.L."/>
            <person name="Henrissat B."/>
            <person name="Hilden K.S."/>
            <person name="Hope R."/>
            <person name="Hossain A."/>
            <person name="Karabika E."/>
            <person name="Karaffa L."/>
            <person name="Karanyi Z."/>
            <person name="Krasevec N."/>
            <person name="Kuo A."/>
            <person name="Kusch H."/>
            <person name="LaButti K."/>
            <person name="Lagendijk E.L."/>
            <person name="Lapidus A."/>
            <person name="Levasseur A."/>
            <person name="Lindquist E."/>
            <person name="Lipzen A."/>
            <person name="Logrieco A.F."/>
            <person name="MacCabe A."/>
            <person name="Maekelae M.R."/>
            <person name="Malavazi I."/>
            <person name="Melin P."/>
            <person name="Meyer V."/>
            <person name="Mielnichuk N."/>
            <person name="Miskei M."/>
            <person name="Molnar A.P."/>
            <person name="Mule G."/>
            <person name="Ngan C.Y."/>
            <person name="Orejas M."/>
            <person name="Orosz E."/>
            <person name="Ouedraogo J.P."/>
            <person name="Overkamp K.M."/>
            <person name="Park H.-S."/>
            <person name="Perrone G."/>
            <person name="Piumi F."/>
            <person name="Punt P.J."/>
            <person name="Ram A.F."/>
            <person name="Ramon A."/>
            <person name="Rauscher S."/>
            <person name="Record E."/>
            <person name="Riano-Pachon D.M."/>
            <person name="Robert V."/>
            <person name="Roehrig J."/>
            <person name="Ruller R."/>
            <person name="Salamov A."/>
            <person name="Salih N.S."/>
            <person name="Samson R.A."/>
            <person name="Sandor E."/>
            <person name="Sanguinetti M."/>
            <person name="Schuetze T."/>
            <person name="Sepcic K."/>
            <person name="Shelest E."/>
            <person name="Sherlock G."/>
            <person name="Sophianopoulou V."/>
            <person name="Squina F.M."/>
            <person name="Sun H."/>
            <person name="Susca A."/>
            <person name="Todd R.B."/>
            <person name="Tsang A."/>
            <person name="Unkles S.E."/>
            <person name="van de Wiele N."/>
            <person name="van Rossen-Uffink D."/>
            <person name="Oliveira J.V."/>
            <person name="Vesth T.C."/>
            <person name="Visser J."/>
            <person name="Yu J.-H."/>
            <person name="Zhou M."/>
            <person name="Andersen M.R."/>
            <person name="Archer D.B."/>
            <person name="Baker S.E."/>
            <person name="Benoit I."/>
            <person name="Brakhage A.A."/>
            <person name="Braus G.H."/>
            <person name="Fischer R."/>
            <person name="Frisvad J.C."/>
            <person name="Goldman G.H."/>
            <person name="Houbraken J."/>
            <person name="Oakley B."/>
            <person name="Pocsi I."/>
            <person name="Scazzocchio C."/>
            <person name="Seiboth B."/>
            <person name="vanKuyk P.A."/>
            <person name="Wortman J."/>
            <person name="Dyer P.S."/>
            <person name="Grigoriev I.V."/>
        </authorList>
    </citation>
    <scope>NUCLEOTIDE SEQUENCE [LARGE SCALE GENOMIC DNA]</scope>
    <source>
        <strain evidence="10">CBS 506.65</strain>
    </source>
</reference>
<dbReference type="PANTHER" id="PTHR33048:SF161">
    <property type="entry name" value="INTEGRAL MEMBRANE PROTEIN"/>
    <property type="match status" value="1"/>
</dbReference>
<evidence type="ECO:0000256" key="2">
    <source>
        <dbReference type="ARBA" id="ARBA00022692"/>
    </source>
</evidence>
<comment type="similarity">
    <text evidence="5">Belongs to the SAT4 family.</text>
</comment>
<dbReference type="AlphaFoldDB" id="A0A1L9SDR5"/>
<dbReference type="Pfam" id="PF20684">
    <property type="entry name" value="Fung_rhodopsin"/>
    <property type="match status" value="1"/>
</dbReference>
<dbReference type="InterPro" id="IPR049326">
    <property type="entry name" value="Rhodopsin_dom_fungi"/>
</dbReference>
<feature type="transmembrane region" description="Helical" evidence="7">
    <location>
        <begin position="170"/>
        <end position="195"/>
    </location>
</feature>
<accession>A0A1L9SDR5</accession>
<feature type="transmembrane region" description="Helical" evidence="7">
    <location>
        <begin position="207"/>
        <end position="225"/>
    </location>
</feature>
<proteinExistence type="inferred from homology"/>
<name>A0A1L9SDR5_9EURO</name>
<evidence type="ECO:0000313" key="10">
    <source>
        <dbReference type="Proteomes" id="UP000184188"/>
    </source>
</evidence>
<feature type="transmembrane region" description="Helical" evidence="7">
    <location>
        <begin position="50"/>
        <end position="73"/>
    </location>
</feature>
<keyword evidence="2 7" id="KW-0812">Transmembrane</keyword>
<feature type="compositionally biased region" description="Low complexity" evidence="6">
    <location>
        <begin position="293"/>
        <end position="302"/>
    </location>
</feature>
<dbReference type="RefSeq" id="XP_022579829.1">
    <property type="nucleotide sequence ID" value="XM_022725924.1"/>
</dbReference>
<keyword evidence="4 7" id="KW-0472">Membrane</keyword>
<evidence type="ECO:0000256" key="4">
    <source>
        <dbReference type="ARBA" id="ARBA00023136"/>
    </source>
</evidence>
<feature type="domain" description="Rhodopsin" evidence="8">
    <location>
        <begin position="34"/>
        <end position="270"/>
    </location>
</feature>